<dbReference type="EMBL" id="NVLK01000016">
    <property type="protein sequence ID" value="PEC22600.1"/>
    <property type="molecule type" value="Genomic_DNA"/>
</dbReference>
<proteinExistence type="predicted"/>
<keyword evidence="1" id="KW-1133">Transmembrane helix</keyword>
<sequence>MSQINLHIKLSLIQLFLLVLNLFIFSSAMPFLSWFIESAFGWLGILATTPLLLIIGRIIPQLKKNEEFCIPNK</sequence>
<protein>
    <submittedName>
        <fullName evidence="2">Uncharacterized protein</fullName>
    </submittedName>
</protein>
<evidence type="ECO:0000313" key="2">
    <source>
        <dbReference type="EMBL" id="PEC22600.1"/>
    </source>
</evidence>
<dbReference type="AlphaFoldDB" id="A0A2A7I0A7"/>
<gene>
    <name evidence="2" type="ORF">COM96_07395</name>
</gene>
<reference evidence="2 3" key="1">
    <citation type="submission" date="2017-09" db="EMBL/GenBank/DDBJ databases">
        <title>Large-scale bioinformatics analysis of Bacillus genomes uncovers conserved roles of natural products in bacterial physiology.</title>
        <authorList>
            <consortium name="Agbiome Team Llc"/>
            <person name="Bleich R.M."/>
            <person name="Grubbs K.J."/>
            <person name="Santa Maria K.C."/>
            <person name="Allen S.E."/>
            <person name="Farag S."/>
            <person name="Shank E.A."/>
            <person name="Bowers A."/>
        </authorList>
    </citation>
    <scope>NUCLEOTIDE SEQUENCE [LARGE SCALE GENOMIC DNA]</scope>
    <source>
        <strain evidence="2 3">AFS096845</strain>
    </source>
</reference>
<dbReference type="RefSeq" id="WP_097903257.1">
    <property type="nucleotide sequence ID" value="NZ_NVLK01000016.1"/>
</dbReference>
<organism evidence="2 3">
    <name type="scientific">Bacillus cereus</name>
    <dbReference type="NCBI Taxonomy" id="1396"/>
    <lineage>
        <taxon>Bacteria</taxon>
        <taxon>Bacillati</taxon>
        <taxon>Bacillota</taxon>
        <taxon>Bacilli</taxon>
        <taxon>Bacillales</taxon>
        <taxon>Bacillaceae</taxon>
        <taxon>Bacillus</taxon>
        <taxon>Bacillus cereus group</taxon>
    </lineage>
</organism>
<dbReference type="Proteomes" id="UP000220006">
    <property type="component" value="Unassembled WGS sequence"/>
</dbReference>
<name>A0A2A7I0A7_BACCE</name>
<evidence type="ECO:0000256" key="1">
    <source>
        <dbReference type="SAM" id="Phobius"/>
    </source>
</evidence>
<comment type="caution">
    <text evidence="2">The sequence shown here is derived from an EMBL/GenBank/DDBJ whole genome shotgun (WGS) entry which is preliminary data.</text>
</comment>
<accession>A0A2A7I0A7</accession>
<feature type="transmembrane region" description="Helical" evidence="1">
    <location>
        <begin position="12"/>
        <end position="33"/>
    </location>
</feature>
<evidence type="ECO:0000313" key="3">
    <source>
        <dbReference type="Proteomes" id="UP000220006"/>
    </source>
</evidence>
<feature type="transmembrane region" description="Helical" evidence="1">
    <location>
        <begin position="39"/>
        <end position="59"/>
    </location>
</feature>
<keyword evidence="1" id="KW-0472">Membrane</keyword>
<keyword evidence="1" id="KW-0812">Transmembrane</keyword>